<name>A0AAV4T8X2_CAEEX</name>
<reference evidence="2 3" key="1">
    <citation type="submission" date="2021-06" db="EMBL/GenBank/DDBJ databases">
        <title>Caerostris extrusa draft genome.</title>
        <authorList>
            <person name="Kono N."/>
            <person name="Arakawa K."/>
        </authorList>
    </citation>
    <scope>NUCLEOTIDE SEQUENCE [LARGE SCALE GENOMIC DNA]</scope>
</reference>
<proteinExistence type="predicted"/>
<evidence type="ECO:0000256" key="1">
    <source>
        <dbReference type="SAM" id="MobiDB-lite"/>
    </source>
</evidence>
<dbReference type="Proteomes" id="UP001054945">
    <property type="component" value="Unassembled WGS sequence"/>
</dbReference>
<dbReference type="AlphaFoldDB" id="A0AAV4T8X2"/>
<dbReference type="EMBL" id="BPLR01010699">
    <property type="protein sequence ID" value="GIY41172.1"/>
    <property type="molecule type" value="Genomic_DNA"/>
</dbReference>
<evidence type="ECO:0000313" key="2">
    <source>
        <dbReference type="EMBL" id="GIY41172.1"/>
    </source>
</evidence>
<accession>A0AAV4T8X2</accession>
<protein>
    <submittedName>
        <fullName evidence="2">Uncharacterized protein</fullName>
    </submittedName>
</protein>
<evidence type="ECO:0000313" key="3">
    <source>
        <dbReference type="Proteomes" id="UP001054945"/>
    </source>
</evidence>
<comment type="caution">
    <text evidence="2">The sequence shown here is derived from an EMBL/GenBank/DDBJ whole genome shotgun (WGS) entry which is preliminary data.</text>
</comment>
<sequence>MSFPKIRLVCPSRSPSRSPSPSKGFPKEGRLLEENGVSCGADSTSPPCAAALDIVFRGSSGVSQKMKKSSSQSDAMLAKSTGRKSNSRQYYSMDLP</sequence>
<keyword evidence="3" id="KW-1185">Reference proteome</keyword>
<feature type="compositionally biased region" description="Low complexity" evidence="1">
    <location>
        <begin position="63"/>
        <end position="73"/>
    </location>
</feature>
<gene>
    <name evidence="2" type="ORF">CEXT_747581</name>
</gene>
<feature type="region of interest" description="Disordered" evidence="1">
    <location>
        <begin position="63"/>
        <end position="96"/>
    </location>
</feature>
<feature type="compositionally biased region" description="Low complexity" evidence="1">
    <location>
        <begin position="11"/>
        <end position="22"/>
    </location>
</feature>
<organism evidence="2 3">
    <name type="scientific">Caerostris extrusa</name>
    <name type="common">Bark spider</name>
    <name type="synonym">Caerostris bankana</name>
    <dbReference type="NCBI Taxonomy" id="172846"/>
    <lineage>
        <taxon>Eukaryota</taxon>
        <taxon>Metazoa</taxon>
        <taxon>Ecdysozoa</taxon>
        <taxon>Arthropoda</taxon>
        <taxon>Chelicerata</taxon>
        <taxon>Arachnida</taxon>
        <taxon>Araneae</taxon>
        <taxon>Araneomorphae</taxon>
        <taxon>Entelegynae</taxon>
        <taxon>Araneoidea</taxon>
        <taxon>Araneidae</taxon>
        <taxon>Caerostris</taxon>
    </lineage>
</organism>
<feature type="region of interest" description="Disordered" evidence="1">
    <location>
        <begin position="1"/>
        <end position="31"/>
    </location>
</feature>